<accession>A0AAW1N033</accession>
<dbReference type="PANTHER" id="PTHR10773:SF19">
    <property type="match status" value="1"/>
</dbReference>
<dbReference type="Pfam" id="PF13359">
    <property type="entry name" value="DDE_Tnp_4"/>
    <property type="match status" value="1"/>
</dbReference>
<evidence type="ECO:0000259" key="3">
    <source>
        <dbReference type="Pfam" id="PF13359"/>
    </source>
</evidence>
<evidence type="ECO:0000256" key="2">
    <source>
        <dbReference type="ARBA" id="ARBA00022723"/>
    </source>
</evidence>
<comment type="cofactor">
    <cofactor evidence="1">
        <name>a divalent metal cation</name>
        <dbReference type="ChEBI" id="CHEBI:60240"/>
    </cofactor>
</comment>
<sequence>MLNEVEGKRGSCETASWLYSYFKCLPDTVEHIVCYSDRCGGQNLNKFVAAMCLKVVQEVPHLKTIDLKFLVKGHSEMECDSMHAAIATELKRVGKENFNDEFRYLNCERKTHTSAGAFKENFNDEFRYLNCERKTHTSAGVLESSYCGQLGLKQAKNTVLEKKRNRYHSATRTVIENTFGRLKGRWRMLKYVNVNAIKKIVLITTACCVLHNFTYLLNDCWTGVNEDDDEIQNERENRNVDNVNLLNDCWTGVNEDDDEIQNERENRNVDNKKSKRYCFRNCIVCISFRNPSINPIATCSSTGAYKHRIIKDNVNNSTVEGDENISDNVVDDKELKKKRK</sequence>
<dbReference type="AlphaFoldDB" id="A0AAW1N033"/>
<dbReference type="InterPro" id="IPR027806">
    <property type="entry name" value="HARBI1_dom"/>
</dbReference>
<organism evidence="4 5">
    <name type="scientific">Popillia japonica</name>
    <name type="common">Japanese beetle</name>
    <dbReference type="NCBI Taxonomy" id="7064"/>
    <lineage>
        <taxon>Eukaryota</taxon>
        <taxon>Metazoa</taxon>
        <taxon>Ecdysozoa</taxon>
        <taxon>Arthropoda</taxon>
        <taxon>Hexapoda</taxon>
        <taxon>Insecta</taxon>
        <taxon>Pterygota</taxon>
        <taxon>Neoptera</taxon>
        <taxon>Endopterygota</taxon>
        <taxon>Coleoptera</taxon>
        <taxon>Polyphaga</taxon>
        <taxon>Scarabaeiformia</taxon>
        <taxon>Scarabaeidae</taxon>
        <taxon>Rutelinae</taxon>
        <taxon>Popillia</taxon>
    </lineage>
</organism>
<name>A0AAW1N033_POPJA</name>
<evidence type="ECO:0000313" key="4">
    <source>
        <dbReference type="EMBL" id="KAK9752432.1"/>
    </source>
</evidence>
<dbReference type="GO" id="GO:0046872">
    <property type="term" value="F:metal ion binding"/>
    <property type="evidence" value="ECO:0007669"/>
    <property type="project" value="UniProtKB-KW"/>
</dbReference>
<proteinExistence type="predicted"/>
<keyword evidence="4" id="KW-0540">Nuclease</keyword>
<dbReference type="EMBL" id="JASPKY010000020">
    <property type="protein sequence ID" value="KAK9752432.1"/>
    <property type="molecule type" value="Genomic_DNA"/>
</dbReference>
<keyword evidence="5" id="KW-1185">Reference proteome</keyword>
<dbReference type="PANTHER" id="PTHR10773">
    <property type="entry name" value="DNA-DIRECTED RNA POLYMERASES I, II, AND III SUBUNIT RPABC2"/>
    <property type="match status" value="1"/>
</dbReference>
<dbReference type="GO" id="GO:0004519">
    <property type="term" value="F:endonuclease activity"/>
    <property type="evidence" value="ECO:0007669"/>
    <property type="project" value="UniProtKB-KW"/>
</dbReference>
<evidence type="ECO:0000256" key="1">
    <source>
        <dbReference type="ARBA" id="ARBA00001968"/>
    </source>
</evidence>
<feature type="domain" description="DDE Tnp4" evidence="3">
    <location>
        <begin position="153"/>
        <end position="212"/>
    </location>
</feature>
<evidence type="ECO:0000313" key="5">
    <source>
        <dbReference type="Proteomes" id="UP001458880"/>
    </source>
</evidence>
<keyword evidence="4" id="KW-0378">Hydrolase</keyword>
<comment type="caution">
    <text evidence="4">The sequence shown here is derived from an EMBL/GenBank/DDBJ whole genome shotgun (WGS) entry which is preliminary data.</text>
</comment>
<keyword evidence="4" id="KW-0255">Endonuclease</keyword>
<reference evidence="4 5" key="1">
    <citation type="journal article" date="2024" name="BMC Genomics">
        <title>De novo assembly and annotation of Popillia japonica's genome with initial clues to its potential as an invasive pest.</title>
        <authorList>
            <person name="Cucini C."/>
            <person name="Boschi S."/>
            <person name="Funari R."/>
            <person name="Cardaioli E."/>
            <person name="Iannotti N."/>
            <person name="Marturano G."/>
            <person name="Paoli F."/>
            <person name="Bruttini M."/>
            <person name="Carapelli A."/>
            <person name="Frati F."/>
            <person name="Nardi F."/>
        </authorList>
    </citation>
    <scope>NUCLEOTIDE SEQUENCE [LARGE SCALE GENOMIC DNA]</scope>
    <source>
        <strain evidence="4">DMR45628</strain>
    </source>
</reference>
<protein>
    <submittedName>
        <fullName evidence="4">DDE superfamily endonuclease</fullName>
    </submittedName>
</protein>
<gene>
    <name evidence="4" type="ORF">QE152_g4230</name>
</gene>
<keyword evidence="2" id="KW-0479">Metal-binding</keyword>
<dbReference type="Proteomes" id="UP001458880">
    <property type="component" value="Unassembled WGS sequence"/>
</dbReference>